<evidence type="ECO:0000313" key="3">
    <source>
        <dbReference type="Proteomes" id="UP000177588"/>
    </source>
</evidence>
<comment type="caution">
    <text evidence="2">The sequence shown here is derived from an EMBL/GenBank/DDBJ whole genome shotgun (WGS) entry which is preliminary data.</text>
</comment>
<feature type="transmembrane region" description="Helical" evidence="1">
    <location>
        <begin position="118"/>
        <end position="140"/>
    </location>
</feature>
<dbReference type="InterPro" id="IPR008910">
    <property type="entry name" value="MSC_TM_helix"/>
</dbReference>
<accession>A0A1G1WCH0</accession>
<feature type="transmembrane region" description="Helical" evidence="1">
    <location>
        <begin position="24"/>
        <end position="45"/>
    </location>
</feature>
<keyword evidence="1" id="KW-0472">Membrane</keyword>
<feature type="transmembrane region" description="Helical" evidence="1">
    <location>
        <begin position="161"/>
        <end position="179"/>
    </location>
</feature>
<sequence>MTLQDYINLSQTSLNTLFSNLSSILSNIVAAIVTLAIGVLVGWILKRVVEEISKAINLERVLSSWPLYTKVVKSHEDIDVTTFIGEVLRWIAIIVFLIPAVSSLQIEGSEAVFSQLFGYLSLVIIASLYLLFGFVVAWFIKRAILAVGLVVGTNPSHLIANIAYATVVTFAVIQAILHLGVTTDLIRLFVIALFLASALAFGLAGRDTAADWLKKIVEKAKG</sequence>
<protein>
    <submittedName>
        <fullName evidence="2">Uncharacterized protein</fullName>
    </submittedName>
</protein>
<evidence type="ECO:0000256" key="1">
    <source>
        <dbReference type="SAM" id="Phobius"/>
    </source>
</evidence>
<evidence type="ECO:0000313" key="2">
    <source>
        <dbReference type="EMBL" id="OGY25385.1"/>
    </source>
</evidence>
<keyword evidence="1" id="KW-0812">Transmembrane</keyword>
<dbReference type="AlphaFoldDB" id="A0A1G1WCH0"/>
<organism evidence="2 3">
    <name type="scientific">Candidatus Woykebacteria bacterium RBG_16_44_10</name>
    <dbReference type="NCBI Taxonomy" id="1802597"/>
    <lineage>
        <taxon>Bacteria</taxon>
        <taxon>Candidatus Woykeibacteriota</taxon>
    </lineage>
</organism>
<dbReference type="Proteomes" id="UP000177588">
    <property type="component" value="Unassembled WGS sequence"/>
</dbReference>
<feature type="transmembrane region" description="Helical" evidence="1">
    <location>
        <begin position="185"/>
        <end position="205"/>
    </location>
</feature>
<feature type="transmembrane region" description="Helical" evidence="1">
    <location>
        <begin position="87"/>
        <end position="106"/>
    </location>
</feature>
<gene>
    <name evidence="2" type="ORF">A2Z24_00010</name>
</gene>
<name>A0A1G1WCH0_9BACT</name>
<reference evidence="2 3" key="1">
    <citation type="journal article" date="2016" name="Nat. Commun.">
        <title>Thousands of microbial genomes shed light on interconnected biogeochemical processes in an aquifer system.</title>
        <authorList>
            <person name="Anantharaman K."/>
            <person name="Brown C.T."/>
            <person name="Hug L.A."/>
            <person name="Sharon I."/>
            <person name="Castelle C.J."/>
            <person name="Probst A.J."/>
            <person name="Thomas B.C."/>
            <person name="Singh A."/>
            <person name="Wilkins M.J."/>
            <person name="Karaoz U."/>
            <person name="Brodie E.L."/>
            <person name="Williams K.H."/>
            <person name="Hubbard S.S."/>
            <person name="Banfield J.F."/>
        </authorList>
    </citation>
    <scope>NUCLEOTIDE SEQUENCE [LARGE SCALE GENOMIC DNA]</scope>
</reference>
<keyword evidence="1" id="KW-1133">Transmembrane helix</keyword>
<dbReference type="Pfam" id="PF05552">
    <property type="entry name" value="MS_channel_1st_1"/>
    <property type="match status" value="1"/>
</dbReference>
<dbReference type="EMBL" id="MHCT01000030">
    <property type="protein sequence ID" value="OGY25385.1"/>
    <property type="molecule type" value="Genomic_DNA"/>
</dbReference>
<dbReference type="STRING" id="1802597.A2Z24_00010"/>
<proteinExistence type="predicted"/>